<dbReference type="InterPro" id="IPR036390">
    <property type="entry name" value="WH_DNA-bd_sf"/>
</dbReference>
<dbReference type="SUPFAM" id="SSF46785">
    <property type="entry name" value="Winged helix' DNA-binding domain"/>
    <property type="match status" value="1"/>
</dbReference>
<dbReference type="GO" id="GO:0003677">
    <property type="term" value="F:DNA binding"/>
    <property type="evidence" value="ECO:0007669"/>
    <property type="project" value="UniProtKB-KW"/>
</dbReference>
<dbReference type="InterPro" id="IPR002577">
    <property type="entry name" value="HTH_HxlR"/>
</dbReference>
<proteinExistence type="predicted"/>
<dbReference type="RefSeq" id="WP_114030321.1">
    <property type="nucleotide sequence ID" value="NZ_QOIL01000010.1"/>
</dbReference>
<keyword evidence="7" id="KW-1185">Reference proteome</keyword>
<keyword evidence="2" id="KW-0238">DNA-binding</keyword>
<organism evidence="6 7">
    <name type="scientific">Sphaerisporangium album</name>
    <dbReference type="NCBI Taxonomy" id="509200"/>
    <lineage>
        <taxon>Bacteria</taxon>
        <taxon>Bacillati</taxon>
        <taxon>Actinomycetota</taxon>
        <taxon>Actinomycetes</taxon>
        <taxon>Streptosporangiales</taxon>
        <taxon>Streptosporangiaceae</taxon>
        <taxon>Sphaerisporangium</taxon>
    </lineage>
</organism>
<keyword evidence="3" id="KW-0804">Transcription</keyword>
<evidence type="ECO:0000256" key="4">
    <source>
        <dbReference type="SAM" id="MobiDB-lite"/>
    </source>
</evidence>
<reference evidence="6 7" key="1">
    <citation type="submission" date="2018-06" db="EMBL/GenBank/DDBJ databases">
        <title>Sphaerisporangium craniellae sp. nov., isolated from a marine sponge in the South China Sea.</title>
        <authorList>
            <person name="Li L."/>
        </authorList>
    </citation>
    <scope>NUCLEOTIDE SEQUENCE [LARGE SCALE GENOMIC DNA]</scope>
    <source>
        <strain evidence="6 7">CCTCC AA 208026</strain>
    </source>
</reference>
<dbReference type="PANTHER" id="PTHR33204">
    <property type="entry name" value="TRANSCRIPTIONAL REGULATOR, MARR FAMILY"/>
    <property type="match status" value="1"/>
</dbReference>
<accession>A0A367FJ12</accession>
<dbReference type="Proteomes" id="UP000253094">
    <property type="component" value="Unassembled WGS sequence"/>
</dbReference>
<gene>
    <name evidence="6" type="ORF">DQ384_19810</name>
</gene>
<evidence type="ECO:0000256" key="3">
    <source>
        <dbReference type="ARBA" id="ARBA00023163"/>
    </source>
</evidence>
<dbReference type="Gene3D" id="1.10.10.10">
    <property type="entry name" value="Winged helix-like DNA-binding domain superfamily/Winged helix DNA-binding domain"/>
    <property type="match status" value="1"/>
</dbReference>
<dbReference type="Pfam" id="PF01638">
    <property type="entry name" value="HxlR"/>
    <property type="match status" value="1"/>
</dbReference>
<keyword evidence="1" id="KW-0805">Transcription regulation</keyword>
<protein>
    <submittedName>
        <fullName evidence="6">Transcriptional regulator</fullName>
    </submittedName>
</protein>
<name>A0A367FJ12_9ACTN</name>
<evidence type="ECO:0000259" key="5">
    <source>
        <dbReference type="PROSITE" id="PS51118"/>
    </source>
</evidence>
<evidence type="ECO:0000256" key="2">
    <source>
        <dbReference type="ARBA" id="ARBA00023125"/>
    </source>
</evidence>
<dbReference type="InterPro" id="IPR036388">
    <property type="entry name" value="WH-like_DNA-bd_sf"/>
</dbReference>
<feature type="compositionally biased region" description="Pro residues" evidence="4">
    <location>
        <begin position="1"/>
        <end position="18"/>
    </location>
</feature>
<dbReference type="PROSITE" id="PS51118">
    <property type="entry name" value="HTH_HXLR"/>
    <property type="match status" value="1"/>
</dbReference>
<feature type="domain" description="HTH hxlR-type" evidence="5">
    <location>
        <begin position="39"/>
        <end position="136"/>
    </location>
</feature>
<comment type="caution">
    <text evidence="6">The sequence shown here is derived from an EMBL/GenBank/DDBJ whole genome shotgun (WGS) entry which is preliminary data.</text>
</comment>
<feature type="region of interest" description="Disordered" evidence="4">
    <location>
        <begin position="1"/>
        <end position="37"/>
    </location>
</feature>
<dbReference type="EMBL" id="QOIL01000010">
    <property type="protein sequence ID" value="RCG29812.1"/>
    <property type="molecule type" value="Genomic_DNA"/>
</dbReference>
<dbReference type="OrthoDB" id="3526217at2"/>
<evidence type="ECO:0000256" key="1">
    <source>
        <dbReference type="ARBA" id="ARBA00023015"/>
    </source>
</evidence>
<evidence type="ECO:0000313" key="7">
    <source>
        <dbReference type="Proteomes" id="UP000253094"/>
    </source>
</evidence>
<sequence>MATTPPPSTPPTQPPPPARVASTGARPEPGTARAGSRPCSVADALSVVGEKYSLLVLREVFLGVRRFDAIARNTGAPRDILAARLRRLTEGGVLEKTLYSTRPARHEYHLTDAGRELEPVLHLLRQWGDRHLTDRPPITVEHSCGTGLDPILVCRTCGEPVTEGSCRVHFQLPGWTFAGAVPAQAPSDDRPAEA</sequence>
<evidence type="ECO:0000313" key="6">
    <source>
        <dbReference type="EMBL" id="RCG29812.1"/>
    </source>
</evidence>
<dbReference type="PANTHER" id="PTHR33204:SF18">
    <property type="entry name" value="TRANSCRIPTIONAL REGULATORY PROTEIN"/>
    <property type="match status" value="1"/>
</dbReference>
<dbReference type="AlphaFoldDB" id="A0A367FJ12"/>